<protein>
    <recommendedName>
        <fullName evidence="1">citrate lyase holo-[acyl-carrier protein] synthase</fullName>
        <ecNumber evidence="1">2.7.7.61</ecNumber>
    </recommendedName>
</protein>
<sequence length="167" mass="18995">MLYAKLRSDILAARDERQRALEQRTAGDSRTLVLLSLNLPGRDKQETGFDPLITWGEQQLKYYIEDLEPITRHTDVLGPWALYAGNLPAVAAKQIGCMIEESCAAARLLDIDIYDNNAVPYHRQQLGHPPRSCFLCPAPATECIRLGRHSSQELQRYLERLRDHLPT</sequence>
<gene>
    <name evidence="5" type="ORF">ICT70_10180</name>
</gene>
<dbReference type="Proteomes" id="UP000632828">
    <property type="component" value="Unassembled WGS sequence"/>
</dbReference>
<name>A0A8J6URC4_9BACT</name>
<dbReference type="EC" id="2.7.7.61" evidence="1"/>
<evidence type="ECO:0000313" key="5">
    <source>
        <dbReference type="EMBL" id="MBD1401041.1"/>
    </source>
</evidence>
<accession>A0A8J6URC4</accession>
<proteinExistence type="predicted"/>
<evidence type="ECO:0000256" key="3">
    <source>
        <dbReference type="ARBA" id="ARBA00022695"/>
    </source>
</evidence>
<keyword evidence="6" id="KW-1185">Reference proteome</keyword>
<evidence type="ECO:0000313" key="6">
    <source>
        <dbReference type="Proteomes" id="UP000632828"/>
    </source>
</evidence>
<dbReference type="Pfam" id="PF03802">
    <property type="entry name" value="CitX"/>
    <property type="match status" value="1"/>
</dbReference>
<evidence type="ECO:0000256" key="4">
    <source>
        <dbReference type="ARBA" id="ARBA00048574"/>
    </source>
</evidence>
<keyword evidence="3" id="KW-0548">Nucleotidyltransferase</keyword>
<keyword evidence="5" id="KW-0456">Lyase</keyword>
<keyword evidence="2" id="KW-0808">Transferase</keyword>
<comment type="caution">
    <text evidence="5">The sequence shown here is derived from an EMBL/GenBank/DDBJ whole genome shotgun (WGS) entry which is preliminary data.</text>
</comment>
<dbReference type="InterPro" id="IPR005551">
    <property type="entry name" value="CitX"/>
</dbReference>
<evidence type="ECO:0000256" key="2">
    <source>
        <dbReference type="ARBA" id="ARBA00022679"/>
    </source>
</evidence>
<organism evidence="5 6">
    <name type="scientific">Pelovirga terrestris</name>
    <dbReference type="NCBI Taxonomy" id="2771352"/>
    <lineage>
        <taxon>Bacteria</taxon>
        <taxon>Pseudomonadati</taxon>
        <taxon>Thermodesulfobacteriota</taxon>
        <taxon>Desulfuromonadia</taxon>
        <taxon>Geobacterales</taxon>
        <taxon>Geobacteraceae</taxon>
        <taxon>Pelovirga</taxon>
    </lineage>
</organism>
<evidence type="ECO:0000256" key="1">
    <source>
        <dbReference type="ARBA" id="ARBA00012524"/>
    </source>
</evidence>
<dbReference type="AlphaFoldDB" id="A0A8J6URC4"/>
<dbReference type="RefSeq" id="WP_191156222.1">
    <property type="nucleotide sequence ID" value="NZ_JACWUN010000011.1"/>
</dbReference>
<dbReference type="GO" id="GO:0016829">
    <property type="term" value="F:lyase activity"/>
    <property type="evidence" value="ECO:0007669"/>
    <property type="project" value="UniProtKB-KW"/>
</dbReference>
<dbReference type="GO" id="GO:0050519">
    <property type="term" value="F:holo-citrate lyase synthase activity"/>
    <property type="evidence" value="ECO:0007669"/>
    <property type="project" value="UniProtKB-EC"/>
</dbReference>
<dbReference type="GO" id="GO:0051191">
    <property type="term" value="P:prosthetic group biosynthetic process"/>
    <property type="evidence" value="ECO:0007669"/>
    <property type="project" value="InterPro"/>
</dbReference>
<reference evidence="5" key="1">
    <citation type="submission" date="2020-09" db="EMBL/GenBank/DDBJ databases">
        <title>Pelobacter alkaliphilus sp. nov., a novel anaerobic arsenate-reducing bacterium from terrestrial mud volcano.</title>
        <authorList>
            <person name="Khomyakova M.A."/>
            <person name="Merkel A.Y."/>
            <person name="Slobodkin A.I."/>
        </authorList>
    </citation>
    <scope>NUCLEOTIDE SEQUENCE</scope>
    <source>
        <strain evidence="5">M08fum</strain>
    </source>
</reference>
<dbReference type="EMBL" id="JACWUN010000011">
    <property type="protein sequence ID" value="MBD1401041.1"/>
    <property type="molecule type" value="Genomic_DNA"/>
</dbReference>
<comment type="catalytic activity">
    <reaction evidence="4">
        <text>apo-[citrate lyase ACP] + 2'-(5''-triphospho-alpha-D-ribosyl)-3'-dephospho-CoA = holo-[citrate lyase ACP] + diphosphate</text>
        <dbReference type="Rhea" id="RHEA:16333"/>
        <dbReference type="Rhea" id="RHEA-COMP:10157"/>
        <dbReference type="Rhea" id="RHEA-COMP:10158"/>
        <dbReference type="ChEBI" id="CHEBI:29999"/>
        <dbReference type="ChEBI" id="CHEBI:33019"/>
        <dbReference type="ChEBI" id="CHEBI:61378"/>
        <dbReference type="ChEBI" id="CHEBI:82683"/>
        <dbReference type="EC" id="2.7.7.61"/>
    </reaction>
</comment>